<sequence>MSTHMQSQLEVREHLEERLRIQFPSAQRQEILHAVEVAMGQHGYVLHSHEGQHSGIHARDGEKLNQPRLQNGQTLDQSQLSSLIPQSSPSALALLRARDAAIVAAQSIPDPAVKMAAVAGAYLAHCAASVINEQQQQQEQKFSRN</sequence>
<comment type="caution">
    <text evidence="2">The sequence shown here is derived from an EMBL/GenBank/DDBJ whole genome shotgun (WGS) entry which is preliminary data.</text>
</comment>
<evidence type="ECO:0000313" key="3">
    <source>
        <dbReference type="Proteomes" id="UP000287352"/>
    </source>
</evidence>
<name>A0A401ZWZ4_9CHLR</name>
<evidence type="ECO:0000256" key="1">
    <source>
        <dbReference type="SAM" id="MobiDB-lite"/>
    </source>
</evidence>
<dbReference type="AlphaFoldDB" id="A0A401ZWZ4"/>
<accession>A0A401ZWZ4</accession>
<gene>
    <name evidence="2" type="ORF">KTT_12460</name>
</gene>
<dbReference type="RefSeq" id="WP_126579105.1">
    <property type="nucleotide sequence ID" value="NZ_BIFR01000001.1"/>
</dbReference>
<protein>
    <submittedName>
        <fullName evidence="2">Uncharacterized protein</fullName>
    </submittedName>
</protein>
<organism evidence="2 3">
    <name type="scientific">Tengunoibacter tsumagoiensis</name>
    <dbReference type="NCBI Taxonomy" id="2014871"/>
    <lineage>
        <taxon>Bacteria</taxon>
        <taxon>Bacillati</taxon>
        <taxon>Chloroflexota</taxon>
        <taxon>Ktedonobacteria</taxon>
        <taxon>Ktedonobacterales</taxon>
        <taxon>Dictyobacteraceae</taxon>
        <taxon>Tengunoibacter</taxon>
    </lineage>
</organism>
<proteinExistence type="predicted"/>
<keyword evidence="3" id="KW-1185">Reference proteome</keyword>
<feature type="region of interest" description="Disordered" evidence="1">
    <location>
        <begin position="51"/>
        <end position="82"/>
    </location>
</feature>
<evidence type="ECO:0000313" key="2">
    <source>
        <dbReference type="EMBL" id="GCE11387.1"/>
    </source>
</evidence>
<feature type="compositionally biased region" description="Basic and acidic residues" evidence="1">
    <location>
        <begin position="51"/>
        <end position="65"/>
    </location>
</feature>
<reference evidence="3" key="1">
    <citation type="submission" date="2018-12" db="EMBL/GenBank/DDBJ databases">
        <title>Tengunoibacter tsumagoiensis gen. nov., sp. nov., Dictyobacter kobayashii sp. nov., D. alpinus sp. nov., and D. joshuensis sp. nov. and description of Dictyobacteraceae fam. nov. within the order Ktedonobacterales isolated from Tengu-no-mugimeshi.</title>
        <authorList>
            <person name="Wang C.M."/>
            <person name="Zheng Y."/>
            <person name="Sakai Y."/>
            <person name="Toyoda A."/>
            <person name="Minakuchi Y."/>
            <person name="Abe K."/>
            <person name="Yokota A."/>
            <person name="Yabe S."/>
        </authorList>
    </citation>
    <scope>NUCLEOTIDE SEQUENCE [LARGE SCALE GENOMIC DNA]</scope>
    <source>
        <strain evidence="3">Uno3</strain>
    </source>
</reference>
<dbReference type="Proteomes" id="UP000287352">
    <property type="component" value="Unassembled WGS sequence"/>
</dbReference>
<dbReference type="EMBL" id="BIFR01000001">
    <property type="protein sequence ID" value="GCE11387.1"/>
    <property type="molecule type" value="Genomic_DNA"/>
</dbReference>